<name>A0A806FQ27_BIFAN</name>
<dbReference type="InterPro" id="IPR019819">
    <property type="entry name" value="Carboxylesterase_B_CS"/>
</dbReference>
<organism evidence="5 6">
    <name type="scientific">Bifidobacterium animalis subsp. lactis CNCM I-2494</name>
    <dbReference type="NCBI Taxonomy" id="1042403"/>
    <lineage>
        <taxon>Bacteria</taxon>
        <taxon>Bacillati</taxon>
        <taxon>Actinomycetota</taxon>
        <taxon>Actinomycetes</taxon>
        <taxon>Bifidobacteriales</taxon>
        <taxon>Bifidobacteriaceae</taxon>
        <taxon>Bifidobacterium</taxon>
    </lineage>
</organism>
<evidence type="ECO:0000256" key="3">
    <source>
        <dbReference type="RuleBase" id="RU361235"/>
    </source>
</evidence>
<dbReference type="Proteomes" id="UP000008394">
    <property type="component" value="Chromosome"/>
</dbReference>
<sequence length="467" mass="51217">MMRRQVTCEQGTLEGLAVGDPSITAFRGVPFAAPPVGPLRWRPPQSPAPWQGVRCAFDDAPACLQPIPGASNPFYDKEWGMDPAIPLDEDCLYLNIWTPALRGSGADARLTGESLPVMVWIHGGAYQCGCAMEKEFDGTALARQGVVVVSVAYRLNVFGFFSHRWLQEKAEEGAPYANFGWLDQQAALRWVRRNITVFGGDPTRICVFGQSAGAASVLAQCCAPSNAGLFSRAIMQSGAGLGYFNATLCSLESAQSTGARLMRRLGVENLDEARDVDAQTLFEGASRLEAPEGVDDAAWPMMVNWVPCVDGVFMPRQERDLILDGQTKNIDLVVGDTQDEFMVSDGQGHQVRAGREGNRRLIAAWQHGGGRAPYYYHFDVPMPGDDAGSFHSSDLWFVFGTLGSCWRPMRGCHVELSQCMSRYWTRFAAMGDPSGPGLVHWDRTDMHGDRFLHLGFPVEMRSGHRGA</sequence>
<dbReference type="InterPro" id="IPR029058">
    <property type="entry name" value="AB_hydrolase_fold"/>
</dbReference>
<dbReference type="PROSITE" id="PS00941">
    <property type="entry name" value="CARBOXYLESTERASE_B_2"/>
    <property type="match status" value="1"/>
</dbReference>
<dbReference type="PROSITE" id="PS00122">
    <property type="entry name" value="CARBOXYLESTERASE_B_1"/>
    <property type="match status" value="1"/>
</dbReference>
<dbReference type="EC" id="3.1.1.-" evidence="3"/>
<feature type="domain" description="Carboxylesterase type B" evidence="4">
    <location>
        <begin position="364"/>
        <end position="460"/>
    </location>
</feature>
<evidence type="ECO:0000256" key="1">
    <source>
        <dbReference type="ARBA" id="ARBA00005964"/>
    </source>
</evidence>
<evidence type="ECO:0000313" key="5">
    <source>
        <dbReference type="EMBL" id="AEK29978.1"/>
    </source>
</evidence>
<gene>
    <name evidence="5" type="ORF">BALAC2494_00606</name>
</gene>
<reference evidence="5 6" key="1">
    <citation type="journal article" date="2011" name="J. Bacteriol.">
        <title>Genome Sequence of the Probiotic Strain Bifidobacterium animalis subsp. lactis CNCM I-2494.</title>
        <authorList>
            <person name="Chervaux C."/>
            <person name="Grimaldi C."/>
            <person name="Bolotin A."/>
            <person name="Quinquis B."/>
            <person name="Legrain-Raspaud S."/>
            <person name="van Hylckama Vlieg J.E."/>
            <person name="Denariaz G."/>
            <person name="Smokvina T."/>
        </authorList>
    </citation>
    <scope>NUCLEOTIDE SEQUENCE [LARGE SCALE GENOMIC DNA]</scope>
    <source>
        <strain evidence="5 6">CNCM I-2494</strain>
    </source>
</reference>
<dbReference type="InterPro" id="IPR050309">
    <property type="entry name" value="Type-B_Carboxylest/Lipase"/>
</dbReference>
<comment type="similarity">
    <text evidence="1 3">Belongs to the type-B carboxylesterase/lipase family.</text>
</comment>
<accession>A0A806FQ27</accession>
<dbReference type="Gene3D" id="3.40.50.1820">
    <property type="entry name" value="alpha/beta hydrolase"/>
    <property type="match status" value="2"/>
</dbReference>
<dbReference type="GO" id="GO:0016787">
    <property type="term" value="F:hydrolase activity"/>
    <property type="evidence" value="ECO:0007669"/>
    <property type="project" value="UniProtKB-KW"/>
</dbReference>
<dbReference type="InterPro" id="IPR002018">
    <property type="entry name" value="CarbesteraseB"/>
</dbReference>
<evidence type="ECO:0000313" key="6">
    <source>
        <dbReference type="Proteomes" id="UP000008394"/>
    </source>
</evidence>
<dbReference type="PANTHER" id="PTHR11559">
    <property type="entry name" value="CARBOXYLESTERASE"/>
    <property type="match status" value="1"/>
</dbReference>
<dbReference type="InterPro" id="IPR019826">
    <property type="entry name" value="Carboxylesterase_B_AS"/>
</dbReference>
<dbReference type="SUPFAM" id="SSF53474">
    <property type="entry name" value="alpha/beta-Hydrolases"/>
    <property type="match status" value="1"/>
</dbReference>
<dbReference type="Pfam" id="PF00135">
    <property type="entry name" value="COesterase"/>
    <property type="match status" value="2"/>
</dbReference>
<feature type="domain" description="Carboxylesterase type B" evidence="4">
    <location>
        <begin position="4"/>
        <end position="343"/>
    </location>
</feature>
<dbReference type="KEGG" id="bnm:BALAC2494_00606"/>
<dbReference type="AlphaFoldDB" id="A0A806FQ27"/>
<evidence type="ECO:0000256" key="2">
    <source>
        <dbReference type="ARBA" id="ARBA00022801"/>
    </source>
</evidence>
<evidence type="ECO:0000259" key="4">
    <source>
        <dbReference type="Pfam" id="PF00135"/>
    </source>
</evidence>
<dbReference type="EMBL" id="CP002915">
    <property type="protein sequence ID" value="AEK29978.1"/>
    <property type="molecule type" value="Genomic_DNA"/>
</dbReference>
<protein>
    <recommendedName>
        <fullName evidence="3">Carboxylic ester hydrolase</fullName>
        <ecNumber evidence="3">3.1.1.-</ecNumber>
    </recommendedName>
</protein>
<proteinExistence type="inferred from homology"/>
<keyword evidence="2 3" id="KW-0378">Hydrolase</keyword>